<evidence type="ECO:0000256" key="2">
    <source>
        <dbReference type="ARBA" id="ARBA00006448"/>
    </source>
</evidence>
<evidence type="ECO:0000256" key="4">
    <source>
        <dbReference type="ARBA" id="ARBA00022692"/>
    </source>
</evidence>
<keyword evidence="4 7" id="KW-0812">Transmembrane</keyword>
<dbReference type="InterPro" id="IPR023090">
    <property type="entry name" value="UPF0702_alpha/beta_dom_sf"/>
</dbReference>
<comment type="caution">
    <text evidence="9">The sequence shown here is derived from an EMBL/GenBank/DDBJ whole genome shotgun (WGS) entry which is preliminary data.</text>
</comment>
<feature type="transmembrane region" description="Helical" evidence="7">
    <location>
        <begin position="51"/>
        <end position="70"/>
    </location>
</feature>
<dbReference type="InterPro" id="IPR007353">
    <property type="entry name" value="DUF421"/>
</dbReference>
<accession>A0A7Y9LMT5</accession>
<gene>
    <name evidence="9" type="ORF">FHW18_003243</name>
</gene>
<dbReference type="Proteomes" id="UP000542125">
    <property type="component" value="Unassembled WGS sequence"/>
</dbReference>
<dbReference type="EMBL" id="JACBYR010000001">
    <property type="protein sequence ID" value="NYE83972.1"/>
    <property type="molecule type" value="Genomic_DNA"/>
</dbReference>
<evidence type="ECO:0000313" key="10">
    <source>
        <dbReference type="Proteomes" id="UP000542125"/>
    </source>
</evidence>
<keyword evidence="10" id="KW-1185">Reference proteome</keyword>
<comment type="similarity">
    <text evidence="2">Belongs to the UPF0702 family.</text>
</comment>
<dbReference type="GO" id="GO:0005886">
    <property type="term" value="C:plasma membrane"/>
    <property type="evidence" value="ECO:0007669"/>
    <property type="project" value="UniProtKB-SubCell"/>
</dbReference>
<dbReference type="RefSeq" id="WP_179587716.1">
    <property type="nucleotide sequence ID" value="NZ_JACBYR010000001.1"/>
</dbReference>
<proteinExistence type="inferred from homology"/>
<protein>
    <submittedName>
        <fullName evidence="9">Uncharacterized membrane protein YcaP (DUF421 family)</fullName>
    </submittedName>
</protein>
<organism evidence="9 10">
    <name type="scientific">Pigmentiphaga litoralis</name>
    <dbReference type="NCBI Taxonomy" id="516702"/>
    <lineage>
        <taxon>Bacteria</taxon>
        <taxon>Pseudomonadati</taxon>
        <taxon>Pseudomonadota</taxon>
        <taxon>Betaproteobacteria</taxon>
        <taxon>Burkholderiales</taxon>
        <taxon>Alcaligenaceae</taxon>
        <taxon>Pigmentiphaga</taxon>
    </lineage>
</organism>
<dbReference type="PANTHER" id="PTHR34582:SF6">
    <property type="entry name" value="UPF0702 TRANSMEMBRANE PROTEIN YCAP"/>
    <property type="match status" value="1"/>
</dbReference>
<evidence type="ECO:0000259" key="8">
    <source>
        <dbReference type="Pfam" id="PF04239"/>
    </source>
</evidence>
<sequence>MPEFQLTDIHRILFGNAPPTFLIEVAIRTALTYVLLVVVMRLLGRRVAAQFTLFEISLVITLAAAIGVPLQSGDRGLLPPLIIAAVVIVLQRLVMRIGLRHRRIEMAISTDVAPLVREGELLIDGMAKTVVGRNKLFELLRLQGFQHLGQISRAFLEPSGSLSVVPAEACRPGLSVLPEFDTPLLHEARVDGQWACGCCGRLIASDPAPVSDCPSCHQHTWTPAVLELKA</sequence>
<evidence type="ECO:0000256" key="5">
    <source>
        <dbReference type="ARBA" id="ARBA00022989"/>
    </source>
</evidence>
<dbReference type="Gene3D" id="3.30.240.20">
    <property type="entry name" value="bsu07140 like domains"/>
    <property type="match status" value="1"/>
</dbReference>
<dbReference type="PANTHER" id="PTHR34582">
    <property type="entry name" value="UPF0702 TRANSMEMBRANE PROTEIN YCAP"/>
    <property type="match status" value="1"/>
</dbReference>
<evidence type="ECO:0000256" key="6">
    <source>
        <dbReference type="ARBA" id="ARBA00023136"/>
    </source>
</evidence>
<evidence type="ECO:0000256" key="1">
    <source>
        <dbReference type="ARBA" id="ARBA00004651"/>
    </source>
</evidence>
<evidence type="ECO:0000256" key="7">
    <source>
        <dbReference type="SAM" id="Phobius"/>
    </source>
</evidence>
<dbReference type="Pfam" id="PF04239">
    <property type="entry name" value="DUF421"/>
    <property type="match status" value="1"/>
</dbReference>
<feature type="transmembrane region" description="Helical" evidence="7">
    <location>
        <begin position="76"/>
        <end position="94"/>
    </location>
</feature>
<comment type="subcellular location">
    <subcellularLocation>
        <location evidence="1">Cell membrane</location>
        <topology evidence="1">Multi-pass membrane protein</topology>
    </subcellularLocation>
</comment>
<reference evidence="9 10" key="1">
    <citation type="submission" date="2020-07" db="EMBL/GenBank/DDBJ databases">
        <title>Genomic Encyclopedia of Type Strains, Phase IV (KMG-V): Genome sequencing to study the core and pangenomes of soil and plant-associated prokaryotes.</title>
        <authorList>
            <person name="Whitman W."/>
        </authorList>
    </citation>
    <scope>NUCLEOTIDE SEQUENCE [LARGE SCALE GENOMIC DNA]</scope>
    <source>
        <strain evidence="9 10">SAS40</strain>
    </source>
</reference>
<keyword evidence="6 7" id="KW-0472">Membrane</keyword>
<evidence type="ECO:0000256" key="3">
    <source>
        <dbReference type="ARBA" id="ARBA00022475"/>
    </source>
</evidence>
<dbReference type="AlphaFoldDB" id="A0A7Y9LMT5"/>
<name>A0A7Y9LMT5_9BURK</name>
<feature type="transmembrane region" description="Helical" evidence="7">
    <location>
        <begin position="20"/>
        <end position="39"/>
    </location>
</feature>
<keyword evidence="5 7" id="KW-1133">Transmembrane helix</keyword>
<feature type="domain" description="YetF C-terminal" evidence="8">
    <location>
        <begin position="100"/>
        <end position="169"/>
    </location>
</feature>
<keyword evidence="3" id="KW-1003">Cell membrane</keyword>
<evidence type="ECO:0000313" key="9">
    <source>
        <dbReference type="EMBL" id="NYE83972.1"/>
    </source>
</evidence>